<dbReference type="Gene3D" id="4.10.860.10">
    <property type="entry name" value="UVR domain"/>
    <property type="match status" value="1"/>
</dbReference>
<proteinExistence type="inferred from homology"/>
<dbReference type="Gene3D" id="1.10.1780.10">
    <property type="entry name" value="Clp, N-terminal domain"/>
    <property type="match status" value="1"/>
</dbReference>
<dbReference type="EMBL" id="JBHULI010000025">
    <property type="protein sequence ID" value="MFD2533159.1"/>
    <property type="molecule type" value="Genomic_DNA"/>
</dbReference>
<dbReference type="Pfam" id="PF10431">
    <property type="entry name" value="ClpB_D2-small"/>
    <property type="match status" value="1"/>
</dbReference>
<keyword evidence="12" id="KW-1185">Reference proteome</keyword>
<keyword evidence="11" id="KW-0645">Protease</keyword>
<dbReference type="RefSeq" id="WP_390302934.1">
    <property type="nucleotide sequence ID" value="NZ_JBHULI010000025.1"/>
</dbReference>
<evidence type="ECO:0000256" key="6">
    <source>
        <dbReference type="RuleBase" id="RU004432"/>
    </source>
</evidence>
<dbReference type="Gene3D" id="3.40.50.300">
    <property type="entry name" value="P-loop containing nucleotide triphosphate hydrolases"/>
    <property type="match status" value="2"/>
</dbReference>
<feature type="domain" description="Clp R" evidence="10">
    <location>
        <begin position="1"/>
        <end position="145"/>
    </location>
</feature>
<evidence type="ECO:0000259" key="10">
    <source>
        <dbReference type="PROSITE" id="PS51903"/>
    </source>
</evidence>
<feature type="compositionally biased region" description="Acidic residues" evidence="8">
    <location>
        <begin position="829"/>
        <end position="838"/>
    </location>
</feature>
<dbReference type="Proteomes" id="UP001597460">
    <property type="component" value="Unassembled WGS sequence"/>
</dbReference>
<feature type="compositionally biased region" description="Basic and acidic residues" evidence="8">
    <location>
        <begin position="173"/>
        <end position="182"/>
    </location>
</feature>
<dbReference type="PRINTS" id="PR00300">
    <property type="entry name" value="CLPPROTEASEA"/>
</dbReference>
<dbReference type="CDD" id="cd19499">
    <property type="entry name" value="RecA-like_ClpB_Hsp104-like"/>
    <property type="match status" value="1"/>
</dbReference>
<dbReference type="PANTHER" id="PTHR11638:SF18">
    <property type="entry name" value="HEAT SHOCK PROTEIN 104"/>
    <property type="match status" value="1"/>
</dbReference>
<comment type="caution">
    <text evidence="11">The sequence shown here is derived from an EMBL/GenBank/DDBJ whole genome shotgun (WGS) entry which is preliminary data.</text>
</comment>
<dbReference type="GO" id="GO:0006508">
    <property type="term" value="P:proteolysis"/>
    <property type="evidence" value="ECO:0007669"/>
    <property type="project" value="UniProtKB-KW"/>
</dbReference>
<evidence type="ECO:0000256" key="3">
    <source>
        <dbReference type="ARBA" id="ARBA00022840"/>
    </source>
</evidence>
<evidence type="ECO:0000256" key="7">
    <source>
        <dbReference type="SAM" id="Coils"/>
    </source>
</evidence>
<keyword evidence="2 6" id="KW-0547">Nucleotide-binding</keyword>
<sequence length="859" mass="96324">MEGNFSSKVRDVIQFSREEALRLGHDYIGTEHLILGIVRLGDGVAVRILKNLDCDLFKLKKTIEDTVRGTGGSVQVGNIPLTKQAEKVLRITYLEAKLYKSDTIGTEHLLLSLLRDDENIAAQILQQFSISYDAVREELDHIISGKSREDQSDASSMTASASSSKGPTGSGSSREKKMEKSKTPVLDNFGRDLTELAEEGRLDPIIGREKEIERVAQVLSRRKKNNPVLIGEPGVGKTAIAEGLATRIVERKVSRVLYDKRVIALDLAALVAGTKYRGQFEERMKAVMTELEKTEDVILFIDELHTIVGAGGASGSLDASNMLKPALARGDIQAIGATTLNEYRQFIEKDGALERRFQKIMVDPTTPEETNEILNQIKPKYEKHHSVRYTDEAIEACVKLTDRYVTDHFLPDKAIDALDEAGARVHLSNITVPQNIIDLEEEIETTSEEKNSMVKKQRFEEAARLRDKEKRLIEELEIAQSEWEKESESIVYDVKEEDVASVIAMMSGVPVNKITQKEGQKLLKMKESLSGKVIGQEEAIVKLTKAIQRTRAGLKDPSRPIGSFIFLGPTGVGKTEMAKVLSRYLFDKEDTLVRIDMSEYMEKFSVSRLVGAPPGYVGYEEGGVLTEKVRRKPYSVVLLDEIEKAHPDVFNILLQVLDDGILTDSLGRKVDFRNTIIIMTSNIGARDIRNMGKGIGFDTDDSPFDYAKMKSTIQDALKKVFNPEFLNRIDDVITFKPLEKGDIYQIIDLLNEELFSRIKELGFTVEVTKAAKEFITDKGFDQKYGARPLKRAIQKYIEDPLAEELLENRHNEGSVIKIKMNKSRDGLDFDWTEADTEASSETKDADQEEQDASEEAKEV</sequence>
<keyword evidence="1 5" id="KW-0677">Repeat</keyword>
<feature type="compositionally biased region" description="Low complexity" evidence="8">
    <location>
        <begin position="153"/>
        <end position="172"/>
    </location>
</feature>
<dbReference type="InterPro" id="IPR004176">
    <property type="entry name" value="Clp_R_N"/>
</dbReference>
<accession>A0ABW5JKL7</accession>
<keyword evidence="3 6" id="KW-0067">ATP-binding</keyword>
<dbReference type="Pfam" id="PF17871">
    <property type="entry name" value="AAA_lid_9"/>
    <property type="match status" value="1"/>
</dbReference>
<dbReference type="InterPro" id="IPR001943">
    <property type="entry name" value="UVR_dom"/>
</dbReference>
<comment type="similarity">
    <text evidence="6">Belongs to the ClpA/ClpB family.</text>
</comment>
<dbReference type="PROSITE" id="PS00870">
    <property type="entry name" value="CLPAB_1"/>
    <property type="match status" value="1"/>
</dbReference>
<evidence type="ECO:0000256" key="5">
    <source>
        <dbReference type="PROSITE-ProRule" id="PRU01251"/>
    </source>
</evidence>
<dbReference type="CDD" id="cd00009">
    <property type="entry name" value="AAA"/>
    <property type="match status" value="1"/>
</dbReference>
<dbReference type="InterPro" id="IPR027417">
    <property type="entry name" value="P-loop_NTPase"/>
</dbReference>
<dbReference type="InterPro" id="IPR003593">
    <property type="entry name" value="AAA+_ATPase"/>
</dbReference>
<dbReference type="Pfam" id="PF02861">
    <property type="entry name" value="Clp_N"/>
    <property type="match status" value="1"/>
</dbReference>
<dbReference type="PROSITE" id="PS00871">
    <property type="entry name" value="CLPAB_2"/>
    <property type="match status" value="1"/>
</dbReference>
<keyword evidence="7" id="KW-0175">Coiled coil</keyword>
<dbReference type="GO" id="GO:0005524">
    <property type="term" value="F:ATP binding"/>
    <property type="evidence" value="ECO:0007669"/>
    <property type="project" value="UniProtKB-KW"/>
</dbReference>
<dbReference type="InterPro" id="IPR041546">
    <property type="entry name" value="ClpA/ClpB_AAA_lid"/>
</dbReference>
<keyword evidence="4 6" id="KW-0143">Chaperone</keyword>
<protein>
    <submittedName>
        <fullName evidence="11">ATP-dependent Clp protease ATP-binding subunit</fullName>
    </submittedName>
</protein>
<dbReference type="Pfam" id="PF07724">
    <property type="entry name" value="AAA_2"/>
    <property type="match status" value="1"/>
</dbReference>
<dbReference type="InterPro" id="IPR003959">
    <property type="entry name" value="ATPase_AAA_core"/>
</dbReference>
<feature type="domain" description="UVR" evidence="9">
    <location>
        <begin position="440"/>
        <end position="475"/>
    </location>
</feature>
<evidence type="ECO:0000259" key="9">
    <source>
        <dbReference type="PROSITE" id="PS50151"/>
    </source>
</evidence>
<keyword evidence="11" id="KW-0378">Hydrolase</keyword>
<dbReference type="PANTHER" id="PTHR11638">
    <property type="entry name" value="ATP-DEPENDENT CLP PROTEASE"/>
    <property type="match status" value="1"/>
</dbReference>
<dbReference type="InterPro" id="IPR050130">
    <property type="entry name" value="ClpA_ClpB"/>
</dbReference>
<dbReference type="InterPro" id="IPR019489">
    <property type="entry name" value="Clp_ATPase_C"/>
</dbReference>
<gene>
    <name evidence="11" type="ORF">ACFSVN_11965</name>
</gene>
<dbReference type="GO" id="GO:0008233">
    <property type="term" value="F:peptidase activity"/>
    <property type="evidence" value="ECO:0007669"/>
    <property type="project" value="UniProtKB-KW"/>
</dbReference>
<dbReference type="PROSITE" id="PS51903">
    <property type="entry name" value="CLP_R"/>
    <property type="match status" value="1"/>
</dbReference>
<evidence type="ECO:0000256" key="1">
    <source>
        <dbReference type="ARBA" id="ARBA00022737"/>
    </source>
</evidence>
<evidence type="ECO:0000313" key="12">
    <source>
        <dbReference type="Proteomes" id="UP001597460"/>
    </source>
</evidence>
<dbReference type="InterPro" id="IPR001270">
    <property type="entry name" value="ClpA/B"/>
</dbReference>
<dbReference type="SUPFAM" id="SSF52540">
    <property type="entry name" value="P-loop containing nucleoside triphosphate hydrolases"/>
    <property type="match status" value="2"/>
</dbReference>
<evidence type="ECO:0000256" key="2">
    <source>
        <dbReference type="ARBA" id="ARBA00022741"/>
    </source>
</evidence>
<name>A0ABW5JKL7_9BACT</name>
<reference evidence="12" key="1">
    <citation type="journal article" date="2019" name="Int. J. Syst. Evol. Microbiol.">
        <title>The Global Catalogue of Microorganisms (GCM) 10K type strain sequencing project: providing services to taxonomists for standard genome sequencing and annotation.</title>
        <authorList>
            <consortium name="The Broad Institute Genomics Platform"/>
            <consortium name="The Broad Institute Genome Sequencing Center for Infectious Disease"/>
            <person name="Wu L."/>
            <person name="Ma J."/>
        </authorList>
    </citation>
    <scope>NUCLEOTIDE SEQUENCE [LARGE SCALE GENOMIC DNA]</scope>
    <source>
        <strain evidence="12">KCTC 52042</strain>
    </source>
</reference>
<dbReference type="InterPro" id="IPR036628">
    <property type="entry name" value="Clp_N_dom_sf"/>
</dbReference>
<dbReference type="InterPro" id="IPR028299">
    <property type="entry name" value="ClpA/B_CS2"/>
</dbReference>
<feature type="region of interest" description="Disordered" evidence="8">
    <location>
        <begin position="144"/>
        <end position="184"/>
    </location>
</feature>
<dbReference type="SMART" id="SM01086">
    <property type="entry name" value="ClpB_D2-small"/>
    <property type="match status" value="1"/>
</dbReference>
<dbReference type="InterPro" id="IPR018368">
    <property type="entry name" value="ClpA/B_CS1"/>
</dbReference>
<dbReference type="Gene3D" id="1.10.8.60">
    <property type="match status" value="2"/>
</dbReference>
<feature type="region of interest" description="Disordered" evidence="8">
    <location>
        <begin position="829"/>
        <end position="859"/>
    </location>
</feature>
<feature type="coiled-coil region" evidence="7">
    <location>
        <begin position="436"/>
        <end position="486"/>
    </location>
</feature>
<dbReference type="SMART" id="SM00382">
    <property type="entry name" value="AAA"/>
    <property type="match status" value="2"/>
</dbReference>
<dbReference type="PROSITE" id="PS50151">
    <property type="entry name" value="UVR"/>
    <property type="match status" value="1"/>
</dbReference>
<dbReference type="Pfam" id="PF00004">
    <property type="entry name" value="AAA"/>
    <property type="match status" value="1"/>
</dbReference>
<evidence type="ECO:0000313" key="11">
    <source>
        <dbReference type="EMBL" id="MFD2533159.1"/>
    </source>
</evidence>
<organism evidence="11 12">
    <name type="scientific">Gracilimonas halophila</name>
    <dbReference type="NCBI Taxonomy" id="1834464"/>
    <lineage>
        <taxon>Bacteria</taxon>
        <taxon>Pseudomonadati</taxon>
        <taxon>Balneolota</taxon>
        <taxon>Balneolia</taxon>
        <taxon>Balneolales</taxon>
        <taxon>Balneolaceae</taxon>
        <taxon>Gracilimonas</taxon>
    </lineage>
</organism>
<evidence type="ECO:0000256" key="4">
    <source>
        <dbReference type="ARBA" id="ARBA00023186"/>
    </source>
</evidence>
<evidence type="ECO:0000256" key="8">
    <source>
        <dbReference type="SAM" id="MobiDB-lite"/>
    </source>
</evidence>
<dbReference type="SUPFAM" id="SSF81923">
    <property type="entry name" value="Double Clp-N motif"/>
    <property type="match status" value="1"/>
</dbReference>